<keyword evidence="2" id="KW-1185">Reference proteome</keyword>
<comment type="caution">
    <text evidence="1">The sequence shown here is derived from an EMBL/GenBank/DDBJ whole genome shotgun (WGS) entry which is preliminary data.</text>
</comment>
<organism evidence="1 2">
    <name type="scientific">Dermacentor silvarum</name>
    <name type="common">Tick</name>
    <dbReference type="NCBI Taxonomy" id="543639"/>
    <lineage>
        <taxon>Eukaryota</taxon>
        <taxon>Metazoa</taxon>
        <taxon>Ecdysozoa</taxon>
        <taxon>Arthropoda</taxon>
        <taxon>Chelicerata</taxon>
        <taxon>Arachnida</taxon>
        <taxon>Acari</taxon>
        <taxon>Parasitiformes</taxon>
        <taxon>Ixodida</taxon>
        <taxon>Ixodoidea</taxon>
        <taxon>Ixodidae</taxon>
        <taxon>Rhipicephalinae</taxon>
        <taxon>Dermacentor</taxon>
    </lineage>
</organism>
<proteinExistence type="predicted"/>
<evidence type="ECO:0000313" key="2">
    <source>
        <dbReference type="Proteomes" id="UP000821865"/>
    </source>
</evidence>
<dbReference type="EMBL" id="CM023472">
    <property type="protein sequence ID" value="KAH7958756.1"/>
    <property type="molecule type" value="Genomic_DNA"/>
</dbReference>
<reference evidence="1" key="1">
    <citation type="submission" date="2020-05" db="EMBL/GenBank/DDBJ databases">
        <title>Large-scale comparative analyses of tick genomes elucidate their genetic diversity and vector capacities.</title>
        <authorList>
            <person name="Jia N."/>
            <person name="Wang J."/>
            <person name="Shi W."/>
            <person name="Du L."/>
            <person name="Sun Y."/>
            <person name="Zhan W."/>
            <person name="Jiang J."/>
            <person name="Wang Q."/>
            <person name="Zhang B."/>
            <person name="Ji P."/>
            <person name="Sakyi L.B."/>
            <person name="Cui X."/>
            <person name="Yuan T."/>
            <person name="Jiang B."/>
            <person name="Yang W."/>
            <person name="Lam T.T.-Y."/>
            <person name="Chang Q."/>
            <person name="Ding S."/>
            <person name="Wang X."/>
            <person name="Zhu J."/>
            <person name="Ruan X."/>
            <person name="Zhao L."/>
            <person name="Wei J."/>
            <person name="Que T."/>
            <person name="Du C."/>
            <person name="Cheng J."/>
            <person name="Dai P."/>
            <person name="Han X."/>
            <person name="Huang E."/>
            <person name="Gao Y."/>
            <person name="Liu J."/>
            <person name="Shao H."/>
            <person name="Ye R."/>
            <person name="Li L."/>
            <person name="Wei W."/>
            <person name="Wang X."/>
            <person name="Wang C."/>
            <person name="Yang T."/>
            <person name="Huo Q."/>
            <person name="Li W."/>
            <person name="Guo W."/>
            <person name="Chen H."/>
            <person name="Zhou L."/>
            <person name="Ni X."/>
            <person name="Tian J."/>
            <person name="Zhou Y."/>
            <person name="Sheng Y."/>
            <person name="Liu T."/>
            <person name="Pan Y."/>
            <person name="Xia L."/>
            <person name="Li J."/>
            <person name="Zhao F."/>
            <person name="Cao W."/>
        </authorList>
    </citation>
    <scope>NUCLEOTIDE SEQUENCE</scope>
    <source>
        <strain evidence="1">Dsil-2018</strain>
    </source>
</reference>
<sequence length="133" mass="14891">MGKGIIRNIPLNYTQDQLVHALVNARKPSLAYAKRLGSTTTMMLLYEGNRAWAHFTSIMMRVSLDRKQTFAKRAAGSGIDPMCAPDRMTRCARRAVPETRPKTTNAHPNTSSAESCTPRWTGLAGLNSRRRTW</sequence>
<gene>
    <name evidence="1" type="ORF">HPB49_004682</name>
</gene>
<dbReference type="Proteomes" id="UP000821865">
    <property type="component" value="Chromosome 3"/>
</dbReference>
<protein>
    <submittedName>
        <fullName evidence="1">Uncharacterized protein</fullName>
    </submittedName>
</protein>
<evidence type="ECO:0000313" key="1">
    <source>
        <dbReference type="EMBL" id="KAH7958756.1"/>
    </source>
</evidence>
<accession>A0ACB8D320</accession>
<name>A0ACB8D320_DERSI</name>